<evidence type="ECO:0000313" key="12">
    <source>
        <dbReference type="Proteomes" id="UP000095039"/>
    </source>
</evidence>
<comment type="function">
    <text evidence="9">Part of the tripartite ATP-independent periplasmic (TRAP) transport system.</text>
</comment>
<feature type="transmembrane region" description="Helical" evidence="9">
    <location>
        <begin position="96"/>
        <end position="118"/>
    </location>
</feature>
<dbReference type="InterPro" id="IPR007387">
    <property type="entry name" value="TRAP_DctQ"/>
</dbReference>
<evidence type="ECO:0000256" key="6">
    <source>
        <dbReference type="ARBA" id="ARBA00022989"/>
    </source>
</evidence>
<dbReference type="EMBL" id="AJWN02000023">
    <property type="protein sequence ID" value="OEE63346.1"/>
    <property type="molecule type" value="Genomic_DNA"/>
</dbReference>
<feature type="transmembrane region" description="Helical" evidence="9">
    <location>
        <begin position="141"/>
        <end position="160"/>
    </location>
</feature>
<feature type="domain" description="Tripartite ATP-independent periplasmic transporters DctQ component" evidence="10">
    <location>
        <begin position="33"/>
        <end position="165"/>
    </location>
</feature>
<comment type="subunit">
    <text evidence="9">The complex comprises the extracytoplasmic solute receptor protein and the two transmembrane proteins.</text>
</comment>
<organism evidence="11 12">
    <name type="scientific">Enterovibrio norvegicus FF-454</name>
    <dbReference type="NCBI Taxonomy" id="1185651"/>
    <lineage>
        <taxon>Bacteria</taxon>
        <taxon>Pseudomonadati</taxon>
        <taxon>Pseudomonadota</taxon>
        <taxon>Gammaproteobacteria</taxon>
        <taxon>Vibrionales</taxon>
        <taxon>Vibrionaceae</taxon>
        <taxon>Enterovibrio</taxon>
    </lineage>
</organism>
<evidence type="ECO:0000256" key="2">
    <source>
        <dbReference type="ARBA" id="ARBA00022448"/>
    </source>
</evidence>
<dbReference type="GO" id="GO:0022857">
    <property type="term" value="F:transmembrane transporter activity"/>
    <property type="evidence" value="ECO:0007669"/>
    <property type="project" value="UniProtKB-UniRule"/>
</dbReference>
<keyword evidence="3" id="KW-1003">Cell membrane</keyword>
<sequence length="188" mass="21244">MDTASPRLIALIKGINRFSDWTGRFVSWFVLAIVLITFVVVVMRYLFNSGSVFLQESVLYFHNYVIMLGAAYALLKGAHVRVDIFYRPASEKKKAWVDLLGFLFLLLPTCVFIFYIAWDYVAASWQVMEGSQEAGGVDAKYLFKTSILLMPALMILQGIAEALKSVLTITGHQDIAKQLEDHDEEHAL</sequence>
<dbReference type="Proteomes" id="UP000095039">
    <property type="component" value="Unassembled WGS sequence"/>
</dbReference>
<protein>
    <recommendedName>
        <fullName evidence="9">TRAP transporter small permease protein</fullName>
    </recommendedName>
</protein>
<comment type="caution">
    <text evidence="11">The sequence shown here is derived from an EMBL/GenBank/DDBJ whole genome shotgun (WGS) entry which is preliminary data.</text>
</comment>
<keyword evidence="6 9" id="KW-1133">Transmembrane helix</keyword>
<dbReference type="GO" id="GO:0005886">
    <property type="term" value="C:plasma membrane"/>
    <property type="evidence" value="ECO:0007669"/>
    <property type="project" value="UniProtKB-SubCell"/>
</dbReference>
<name>A0A1E5CCV7_9GAMM</name>
<evidence type="ECO:0000256" key="8">
    <source>
        <dbReference type="ARBA" id="ARBA00038436"/>
    </source>
</evidence>
<evidence type="ECO:0000256" key="5">
    <source>
        <dbReference type="ARBA" id="ARBA00022692"/>
    </source>
</evidence>
<dbReference type="PANTHER" id="PTHR35011">
    <property type="entry name" value="2,3-DIKETO-L-GULONATE TRAP TRANSPORTER SMALL PERMEASE PROTEIN YIAM"/>
    <property type="match status" value="1"/>
</dbReference>
<proteinExistence type="inferred from homology"/>
<keyword evidence="2 9" id="KW-0813">Transport</keyword>
<comment type="subcellular location">
    <subcellularLocation>
        <location evidence="1 9">Cell inner membrane</location>
        <topology evidence="1 9">Multi-pass membrane protein</topology>
    </subcellularLocation>
</comment>
<keyword evidence="5 9" id="KW-0812">Transmembrane</keyword>
<dbReference type="RefSeq" id="WP_016959345.1">
    <property type="nucleotide sequence ID" value="NZ_AJWN02000023.1"/>
</dbReference>
<evidence type="ECO:0000256" key="9">
    <source>
        <dbReference type="RuleBase" id="RU369079"/>
    </source>
</evidence>
<feature type="transmembrane region" description="Helical" evidence="9">
    <location>
        <begin position="25"/>
        <end position="47"/>
    </location>
</feature>
<evidence type="ECO:0000256" key="4">
    <source>
        <dbReference type="ARBA" id="ARBA00022519"/>
    </source>
</evidence>
<evidence type="ECO:0000313" key="11">
    <source>
        <dbReference type="EMBL" id="OEE63346.1"/>
    </source>
</evidence>
<dbReference type="AlphaFoldDB" id="A0A1E5CCV7"/>
<evidence type="ECO:0000256" key="7">
    <source>
        <dbReference type="ARBA" id="ARBA00023136"/>
    </source>
</evidence>
<reference evidence="11 12" key="1">
    <citation type="journal article" date="2012" name="Science">
        <title>Ecological populations of bacteria act as socially cohesive units of antibiotic production and resistance.</title>
        <authorList>
            <person name="Cordero O.X."/>
            <person name="Wildschutte H."/>
            <person name="Kirkup B."/>
            <person name="Proehl S."/>
            <person name="Ngo L."/>
            <person name="Hussain F."/>
            <person name="Le Roux F."/>
            <person name="Mincer T."/>
            <person name="Polz M.F."/>
        </authorList>
    </citation>
    <scope>NUCLEOTIDE SEQUENCE [LARGE SCALE GENOMIC DNA]</scope>
    <source>
        <strain evidence="11 12">FF-454</strain>
    </source>
</reference>
<dbReference type="InterPro" id="IPR055348">
    <property type="entry name" value="DctQ"/>
</dbReference>
<feature type="transmembrane region" description="Helical" evidence="9">
    <location>
        <begin position="59"/>
        <end position="75"/>
    </location>
</feature>
<dbReference type="Pfam" id="PF04290">
    <property type="entry name" value="DctQ"/>
    <property type="match status" value="1"/>
</dbReference>
<keyword evidence="4 9" id="KW-0997">Cell inner membrane</keyword>
<keyword evidence="12" id="KW-1185">Reference proteome</keyword>
<dbReference type="PANTHER" id="PTHR35011:SF4">
    <property type="entry name" value="SLL1102 PROTEIN"/>
    <property type="match status" value="1"/>
</dbReference>
<evidence type="ECO:0000256" key="1">
    <source>
        <dbReference type="ARBA" id="ARBA00004429"/>
    </source>
</evidence>
<evidence type="ECO:0000259" key="10">
    <source>
        <dbReference type="Pfam" id="PF04290"/>
    </source>
</evidence>
<evidence type="ECO:0000256" key="3">
    <source>
        <dbReference type="ARBA" id="ARBA00022475"/>
    </source>
</evidence>
<gene>
    <name evidence="11" type="ORF">A1OK_06960</name>
</gene>
<accession>A0A1E5CCV7</accession>
<keyword evidence="7 9" id="KW-0472">Membrane</keyword>
<comment type="similarity">
    <text evidence="8 9">Belongs to the TRAP transporter small permease family.</text>
</comment>